<dbReference type="Gene3D" id="2.40.128.270">
    <property type="match status" value="1"/>
</dbReference>
<name>A0A3N2DL74_9GAMM</name>
<evidence type="ECO:0000259" key="2">
    <source>
        <dbReference type="Pfam" id="PF03724"/>
    </source>
</evidence>
<accession>A0A3N2DL74</accession>
<dbReference type="InterPro" id="IPR039366">
    <property type="entry name" value="Pilotin"/>
</dbReference>
<gene>
    <name evidence="3" type="ORF">EDC56_2741</name>
</gene>
<keyword evidence="3" id="KW-0449">Lipoprotein</keyword>
<feature type="signal peptide" evidence="1">
    <location>
        <begin position="1"/>
        <end position="20"/>
    </location>
</feature>
<feature type="domain" description="DUF306" evidence="2">
    <location>
        <begin position="159"/>
        <end position="269"/>
    </location>
</feature>
<dbReference type="PROSITE" id="PS51257">
    <property type="entry name" value="PROKAR_LIPOPROTEIN"/>
    <property type="match status" value="1"/>
</dbReference>
<keyword evidence="4" id="KW-1185">Reference proteome</keyword>
<proteinExistence type="predicted"/>
<protein>
    <submittedName>
        <fullName evidence="3">Putative lipoprotein</fullName>
    </submittedName>
</protein>
<evidence type="ECO:0000313" key="3">
    <source>
        <dbReference type="EMBL" id="ROS00105.1"/>
    </source>
</evidence>
<dbReference type="Proteomes" id="UP000275394">
    <property type="component" value="Unassembled WGS sequence"/>
</dbReference>
<feature type="chain" id="PRO_5018222528" evidence="1">
    <location>
        <begin position="21"/>
        <end position="274"/>
    </location>
</feature>
<comment type="caution">
    <text evidence="3">The sequence shown here is derived from an EMBL/GenBank/DDBJ whole genome shotgun (WGS) entry which is preliminary data.</text>
</comment>
<dbReference type="InterPro" id="IPR053196">
    <property type="entry name" value="Lipoprotein_YbaY-like"/>
</dbReference>
<keyword evidence="1" id="KW-0732">Signal</keyword>
<dbReference type="AlphaFoldDB" id="A0A3N2DL74"/>
<dbReference type="PANTHER" id="PTHR38013">
    <property type="entry name" value="GLYCOPROTEIN/POLYSACCHARIDE METABOLISM"/>
    <property type="match status" value="1"/>
</dbReference>
<evidence type="ECO:0000313" key="4">
    <source>
        <dbReference type="Proteomes" id="UP000275394"/>
    </source>
</evidence>
<dbReference type="EMBL" id="RKHR01000005">
    <property type="protein sequence ID" value="ROS00105.1"/>
    <property type="molecule type" value="Genomic_DNA"/>
</dbReference>
<dbReference type="Pfam" id="PF03724">
    <property type="entry name" value="META"/>
    <property type="match status" value="1"/>
</dbReference>
<sequence length="274" mass="30132">MLRKSLMAAYLIAGAVFLTACDSRSVDKADEPDMKKITTEIMYRERMALPPGAELTVSFANVAKMDVAEELVAKTTVTELGMPPYEVELPYDANKIDPKGRYSARAVIKLNDRLIYTTDTSNDVFASDENGKVQLMLKRVGGGHEAAHKSAAKQVSSNASLTNTYWKLMTLNGESVDVGAGDKEVYLQLMSENKAIRGFSGCNRYMGEYRIGSDGLKFGPIGSTMKACMKGMELEQSYLKALEDMHSVVVRGETLTMKNHAGDVVASFESRYMQ</sequence>
<dbReference type="OrthoDB" id="5348860at2"/>
<dbReference type="RefSeq" id="WP_123713088.1">
    <property type="nucleotide sequence ID" value="NZ_RKHR01000005.1"/>
</dbReference>
<reference evidence="3 4" key="1">
    <citation type="submission" date="2018-11" db="EMBL/GenBank/DDBJ databases">
        <title>Genomic Encyclopedia of Type Strains, Phase IV (KMG-IV): sequencing the most valuable type-strain genomes for metagenomic binning, comparative biology and taxonomic classification.</title>
        <authorList>
            <person name="Goeker M."/>
        </authorList>
    </citation>
    <scope>NUCLEOTIDE SEQUENCE [LARGE SCALE GENOMIC DNA]</scope>
    <source>
        <strain evidence="3 4">DSM 100316</strain>
    </source>
</reference>
<evidence type="ECO:0000256" key="1">
    <source>
        <dbReference type="SAM" id="SignalP"/>
    </source>
</evidence>
<dbReference type="InterPro" id="IPR005184">
    <property type="entry name" value="DUF306_Meta_HslJ"/>
</dbReference>
<organism evidence="3 4">
    <name type="scientific">Sinobacterium caligoides</name>
    <dbReference type="NCBI Taxonomy" id="933926"/>
    <lineage>
        <taxon>Bacteria</taxon>
        <taxon>Pseudomonadati</taxon>
        <taxon>Pseudomonadota</taxon>
        <taxon>Gammaproteobacteria</taxon>
        <taxon>Cellvibrionales</taxon>
        <taxon>Spongiibacteraceae</taxon>
        <taxon>Sinobacterium</taxon>
    </lineage>
</organism>
<dbReference type="PANTHER" id="PTHR38013:SF1">
    <property type="entry name" value="GLYCOPROTEIN_POLYSACCHARIDE METABOLISM"/>
    <property type="match status" value="1"/>
</dbReference>
<dbReference type="Pfam" id="PF09619">
    <property type="entry name" value="YscW"/>
    <property type="match status" value="1"/>
</dbReference>
<dbReference type="InterPro" id="IPR038670">
    <property type="entry name" value="HslJ-like_sf"/>
</dbReference>